<keyword evidence="1" id="KW-0479">Metal-binding</keyword>
<evidence type="ECO:0000256" key="1">
    <source>
        <dbReference type="ARBA" id="ARBA00022723"/>
    </source>
</evidence>
<proteinExistence type="predicted"/>
<dbReference type="Gene3D" id="3.30.40.10">
    <property type="entry name" value="Zinc/RING finger domain, C3HC4 (zinc finger)"/>
    <property type="match status" value="1"/>
</dbReference>
<dbReference type="Proteomes" id="UP001148018">
    <property type="component" value="Unassembled WGS sequence"/>
</dbReference>
<evidence type="ECO:0000313" key="8">
    <source>
        <dbReference type="Proteomes" id="UP001148018"/>
    </source>
</evidence>
<accession>A0A9Q0IGB1</accession>
<evidence type="ECO:0000259" key="6">
    <source>
        <dbReference type="PROSITE" id="PS50089"/>
    </source>
</evidence>
<evidence type="ECO:0000256" key="3">
    <source>
        <dbReference type="ARBA" id="ARBA00022833"/>
    </source>
</evidence>
<keyword evidence="2 4" id="KW-0863">Zinc-finger</keyword>
<evidence type="ECO:0000256" key="4">
    <source>
        <dbReference type="PROSITE-ProRule" id="PRU00175"/>
    </source>
</evidence>
<dbReference type="OrthoDB" id="5588846at2759"/>
<dbReference type="EMBL" id="JANIIK010000109">
    <property type="protein sequence ID" value="KAJ3597579.1"/>
    <property type="molecule type" value="Genomic_DNA"/>
</dbReference>
<feature type="domain" description="RING-type" evidence="6">
    <location>
        <begin position="59"/>
        <end position="106"/>
    </location>
</feature>
<sequence length="137" mass="14771">MRCCSMDLFWRILAAFSFDCFKDSSSSRSPTKLGSSQAGSLASSSLTGSLSLGPELPHCQSCISYDARLKRLSCGHLYCDACTDHIVNKAFEDIEGLSDYPCPMCKSIRQLVGPGAHSGCFYGPYSVLQPAETEHAG</sequence>
<dbReference type="Pfam" id="PF00097">
    <property type="entry name" value="zf-C3HC4"/>
    <property type="match status" value="1"/>
</dbReference>
<evidence type="ECO:0000256" key="5">
    <source>
        <dbReference type="SAM" id="SignalP"/>
    </source>
</evidence>
<dbReference type="InterPro" id="IPR018957">
    <property type="entry name" value="Znf_C3HC4_RING-type"/>
</dbReference>
<reference evidence="7" key="1">
    <citation type="submission" date="2022-07" db="EMBL/GenBank/DDBJ databases">
        <title>Chromosome-level genome of Muraenolepis orangiensis.</title>
        <authorList>
            <person name="Kim J."/>
        </authorList>
    </citation>
    <scope>NUCLEOTIDE SEQUENCE</scope>
    <source>
        <strain evidence="7">KU_S4_2022</strain>
        <tissue evidence="7">Muscle</tissue>
    </source>
</reference>
<dbReference type="InterPro" id="IPR013083">
    <property type="entry name" value="Znf_RING/FYVE/PHD"/>
</dbReference>
<dbReference type="PROSITE" id="PS50089">
    <property type="entry name" value="ZF_RING_2"/>
    <property type="match status" value="1"/>
</dbReference>
<dbReference type="GO" id="GO:0008270">
    <property type="term" value="F:zinc ion binding"/>
    <property type="evidence" value="ECO:0007669"/>
    <property type="project" value="UniProtKB-KW"/>
</dbReference>
<organism evidence="7 8">
    <name type="scientific">Muraenolepis orangiensis</name>
    <name type="common">Patagonian moray cod</name>
    <dbReference type="NCBI Taxonomy" id="630683"/>
    <lineage>
        <taxon>Eukaryota</taxon>
        <taxon>Metazoa</taxon>
        <taxon>Chordata</taxon>
        <taxon>Craniata</taxon>
        <taxon>Vertebrata</taxon>
        <taxon>Euteleostomi</taxon>
        <taxon>Actinopterygii</taxon>
        <taxon>Neopterygii</taxon>
        <taxon>Teleostei</taxon>
        <taxon>Neoteleostei</taxon>
        <taxon>Acanthomorphata</taxon>
        <taxon>Zeiogadaria</taxon>
        <taxon>Gadariae</taxon>
        <taxon>Gadiformes</taxon>
        <taxon>Muraenolepidoidei</taxon>
        <taxon>Muraenolepididae</taxon>
        <taxon>Muraenolepis</taxon>
    </lineage>
</organism>
<feature type="signal peptide" evidence="5">
    <location>
        <begin position="1"/>
        <end position="15"/>
    </location>
</feature>
<name>A0A9Q0IGB1_9TELE</name>
<dbReference type="AlphaFoldDB" id="A0A9Q0IGB1"/>
<comment type="caution">
    <text evidence="7">The sequence shown here is derived from an EMBL/GenBank/DDBJ whole genome shotgun (WGS) entry which is preliminary data.</text>
</comment>
<keyword evidence="8" id="KW-1185">Reference proteome</keyword>
<dbReference type="InterPro" id="IPR001841">
    <property type="entry name" value="Znf_RING"/>
</dbReference>
<keyword evidence="3" id="KW-0862">Zinc</keyword>
<evidence type="ECO:0000256" key="2">
    <source>
        <dbReference type="ARBA" id="ARBA00022771"/>
    </source>
</evidence>
<keyword evidence="5" id="KW-0732">Signal</keyword>
<evidence type="ECO:0000313" key="7">
    <source>
        <dbReference type="EMBL" id="KAJ3597579.1"/>
    </source>
</evidence>
<dbReference type="SUPFAM" id="SSF57850">
    <property type="entry name" value="RING/U-box"/>
    <property type="match status" value="1"/>
</dbReference>
<protein>
    <recommendedName>
        <fullName evidence="6">RING-type domain-containing protein</fullName>
    </recommendedName>
</protein>
<feature type="chain" id="PRO_5040262841" description="RING-type domain-containing protein" evidence="5">
    <location>
        <begin position="16"/>
        <end position="137"/>
    </location>
</feature>
<gene>
    <name evidence="7" type="ORF">NHX12_001102</name>
</gene>